<protein>
    <submittedName>
        <fullName evidence="1">Uncharacterized protein</fullName>
    </submittedName>
</protein>
<dbReference type="AlphaFoldDB" id="A0A101CHS6"/>
<dbReference type="RefSeq" id="WP_059136428.1">
    <property type="nucleotide sequence ID" value="NZ_LMAI01000004.1"/>
</dbReference>
<comment type="caution">
    <text evidence="1">The sequence shown here is derived from an EMBL/GenBank/DDBJ whole genome shotgun (WGS) entry which is preliminary data.</text>
</comment>
<evidence type="ECO:0000313" key="2">
    <source>
        <dbReference type="Proteomes" id="UP000054388"/>
    </source>
</evidence>
<proteinExistence type="predicted"/>
<sequence length="112" mass="13104">MKKVKVVSVRLKNLTEISEKCYKAEDWQGNSGFIPKSQVFGKDHEVQKSDAYWISHWFAIKEDFTLMISLKKIGWYNINSGKIEPNYDITIEHHIPEKINPVENNTIPKLKK</sequence>
<dbReference type="EMBL" id="LMAI01000004">
    <property type="protein sequence ID" value="KUJ56464.1"/>
    <property type="molecule type" value="Genomic_DNA"/>
</dbReference>
<name>A0A101CHS6_9FLAO</name>
<accession>A0A101CHS6</accession>
<organism evidence="1 2">
    <name type="scientific">Chryseobacterium aquaticum subsp. greenlandense</name>
    <dbReference type="NCBI Taxonomy" id="345663"/>
    <lineage>
        <taxon>Bacteria</taxon>
        <taxon>Pseudomonadati</taxon>
        <taxon>Bacteroidota</taxon>
        <taxon>Flavobacteriia</taxon>
        <taxon>Flavobacteriales</taxon>
        <taxon>Weeksellaceae</taxon>
        <taxon>Chryseobacterium group</taxon>
        <taxon>Chryseobacterium</taxon>
    </lineage>
</organism>
<evidence type="ECO:0000313" key="1">
    <source>
        <dbReference type="EMBL" id="KUJ56464.1"/>
    </source>
</evidence>
<gene>
    <name evidence="1" type="ORF">AR686_07835</name>
</gene>
<dbReference type="Proteomes" id="UP000054388">
    <property type="component" value="Unassembled WGS sequence"/>
</dbReference>
<reference evidence="1 2" key="1">
    <citation type="submission" date="2015-10" db="EMBL/GenBank/DDBJ databases">
        <title>Genome sequence of Chryseobacterium greenlandense.</title>
        <authorList>
            <person name="Newman J."/>
            <person name="Fischer K."/>
            <person name="Miller J."/>
        </authorList>
    </citation>
    <scope>NUCLEOTIDE SEQUENCE [LARGE SCALE GENOMIC DNA]</scope>
    <source>
        <strain evidence="1 2">UMB34</strain>
    </source>
</reference>